<evidence type="ECO:0008006" key="4">
    <source>
        <dbReference type="Google" id="ProtNLM"/>
    </source>
</evidence>
<sequence length="374" mass="39340">MDVLDLVRDLGDGAGLDDDTIVVAERALRHAIDGDTARRRRFRWALGGGIGAAVLAGTAATAIAISMTDSTAVVQPNPDADVVRTPVVTVEPAPEPRPTTPTTPTAPTAQDVLEGAAALAGESAGSAMADGRYLKIEHTIEQLVLYAQDAPHSPYNATRESATAAWVSTGTWVQYIPSDRSGEWVRVFEPEHEITGRFGAATDQLIAEWDRNSGVDELIVDRVQGGVTESFEGEPAPGSDAYYAEMPLNPGALLEWNRQRAVDANLAPDGALDAAVVLMLIQDLELNAAPPALRAAMFRALALVPGAEIVTADQTTSTIAYTYPGDRHETLTIDTATGLVTSRSTTFGAADGVVPGTVPDAAYRTTISVVDEAP</sequence>
<dbReference type="EMBL" id="JACSPM010000003">
    <property type="protein sequence ID" value="MBD8023931.1"/>
    <property type="molecule type" value="Genomic_DNA"/>
</dbReference>
<evidence type="ECO:0000313" key="2">
    <source>
        <dbReference type="EMBL" id="MBD8023931.1"/>
    </source>
</evidence>
<comment type="caution">
    <text evidence="2">The sequence shown here is derived from an EMBL/GenBank/DDBJ whole genome shotgun (WGS) entry which is preliminary data.</text>
</comment>
<proteinExistence type="predicted"/>
<feature type="transmembrane region" description="Helical" evidence="1">
    <location>
        <begin position="44"/>
        <end position="67"/>
    </location>
</feature>
<evidence type="ECO:0000313" key="3">
    <source>
        <dbReference type="Proteomes" id="UP000602532"/>
    </source>
</evidence>
<keyword evidence="1" id="KW-0812">Transmembrane</keyword>
<dbReference type="Proteomes" id="UP000602532">
    <property type="component" value="Unassembled WGS sequence"/>
</dbReference>
<accession>A0ABR8X540</accession>
<evidence type="ECO:0000256" key="1">
    <source>
        <dbReference type="SAM" id="Phobius"/>
    </source>
</evidence>
<name>A0ABR8X540_9MICO</name>
<protein>
    <recommendedName>
        <fullName evidence="4">CU044_5270 family protein</fullName>
    </recommendedName>
</protein>
<organism evidence="2 3">
    <name type="scientific">Microbacterium gallinarum</name>
    <dbReference type="NCBI Taxonomy" id="2762209"/>
    <lineage>
        <taxon>Bacteria</taxon>
        <taxon>Bacillati</taxon>
        <taxon>Actinomycetota</taxon>
        <taxon>Actinomycetes</taxon>
        <taxon>Micrococcales</taxon>
        <taxon>Microbacteriaceae</taxon>
        <taxon>Microbacterium</taxon>
    </lineage>
</organism>
<keyword evidence="1" id="KW-0472">Membrane</keyword>
<dbReference type="RefSeq" id="WP_191766259.1">
    <property type="nucleotide sequence ID" value="NZ_JACSPM010000003.1"/>
</dbReference>
<keyword evidence="1" id="KW-1133">Transmembrane helix</keyword>
<reference evidence="2 3" key="1">
    <citation type="submission" date="2020-08" db="EMBL/GenBank/DDBJ databases">
        <title>A Genomic Blueprint of the Chicken Gut Microbiome.</title>
        <authorList>
            <person name="Gilroy R."/>
            <person name="Ravi A."/>
            <person name="Getino M."/>
            <person name="Pursley I."/>
            <person name="Horton D.L."/>
            <person name="Alikhan N.-F."/>
            <person name="Baker D."/>
            <person name="Gharbi K."/>
            <person name="Hall N."/>
            <person name="Watson M."/>
            <person name="Adriaenssens E.M."/>
            <person name="Foster-Nyarko E."/>
            <person name="Jarju S."/>
            <person name="Secka A."/>
            <person name="Antonio M."/>
            <person name="Oren A."/>
            <person name="Chaudhuri R."/>
            <person name="La Ragione R.M."/>
            <person name="Hildebrand F."/>
            <person name="Pallen M.J."/>
        </authorList>
    </citation>
    <scope>NUCLEOTIDE SEQUENCE [LARGE SCALE GENOMIC DNA]</scope>
    <source>
        <strain evidence="2 3">Sa1CUA4</strain>
    </source>
</reference>
<gene>
    <name evidence="2" type="ORF">H9622_10035</name>
</gene>
<keyword evidence="3" id="KW-1185">Reference proteome</keyword>